<keyword evidence="2" id="KW-0472">Membrane</keyword>
<evidence type="ECO:0000256" key="3">
    <source>
        <dbReference type="ARBA" id="ARBA00023237"/>
    </source>
</evidence>
<dbReference type="InterPro" id="IPR017689">
    <property type="entry name" value="BamD"/>
</dbReference>
<evidence type="ECO:0000259" key="4">
    <source>
        <dbReference type="Pfam" id="PF13525"/>
    </source>
</evidence>
<evidence type="ECO:0000313" key="5">
    <source>
        <dbReference type="EMBL" id="MEN7548953.1"/>
    </source>
</evidence>
<gene>
    <name evidence="5" type="primary">bamD</name>
    <name evidence="5" type="ORF">AAG747_13605</name>
</gene>
<sequence>MVKWKFILFLAVWAGLSSCSKFTRIMKNPDVDERYEAAMEYYDNEDYYKASLLFEDLLPNLVGSAKAEKVQFYYAYCHFNQKQYMLAAHYFKTFYDTYSRSEFAEEALYMQGFSLYKSTPVFNLDQSNTNEAITAIQDFINRFPQSKYVEEAAELIEKLRGSLEKKSYEIAKQYHKLEKYKAAVIAYGNFQRDFPDSHLREEVEFLKIEAQYDLARLSVYKLKEERYQLVKEYYLKFIDRYPSSQYLKKAENYFESSEKGLKNIAAQASVK</sequence>
<evidence type="ECO:0000256" key="2">
    <source>
        <dbReference type="ARBA" id="ARBA00023136"/>
    </source>
</evidence>
<organism evidence="5 6">
    <name type="scientific">Rapidithrix thailandica</name>
    <dbReference type="NCBI Taxonomy" id="413964"/>
    <lineage>
        <taxon>Bacteria</taxon>
        <taxon>Pseudomonadati</taxon>
        <taxon>Bacteroidota</taxon>
        <taxon>Cytophagia</taxon>
        <taxon>Cytophagales</taxon>
        <taxon>Flammeovirgaceae</taxon>
        <taxon>Rapidithrix</taxon>
    </lineage>
</organism>
<dbReference type="InterPro" id="IPR039565">
    <property type="entry name" value="BamD-like"/>
</dbReference>
<protein>
    <submittedName>
        <fullName evidence="5">Outer membrane protein assembly factor BamD</fullName>
    </submittedName>
</protein>
<dbReference type="Proteomes" id="UP001403385">
    <property type="component" value="Unassembled WGS sequence"/>
</dbReference>
<dbReference type="Pfam" id="PF13525">
    <property type="entry name" value="YfiO"/>
    <property type="match status" value="1"/>
</dbReference>
<evidence type="ECO:0000313" key="6">
    <source>
        <dbReference type="Proteomes" id="UP001403385"/>
    </source>
</evidence>
<dbReference type="SUPFAM" id="SSF48452">
    <property type="entry name" value="TPR-like"/>
    <property type="match status" value="1"/>
</dbReference>
<accession>A0AAW9S948</accession>
<keyword evidence="6" id="KW-1185">Reference proteome</keyword>
<reference evidence="5 6" key="1">
    <citation type="submission" date="2024-04" db="EMBL/GenBank/DDBJ databases">
        <title>Novel genus in family Flammeovirgaceae.</title>
        <authorList>
            <person name="Nguyen T.H."/>
            <person name="Vuong T.Q."/>
            <person name="Le H."/>
            <person name="Kim S.-G."/>
        </authorList>
    </citation>
    <scope>NUCLEOTIDE SEQUENCE [LARGE SCALE GENOMIC DNA]</scope>
    <source>
        <strain evidence="5 6">JCM 23209</strain>
    </source>
</reference>
<dbReference type="RefSeq" id="WP_346821727.1">
    <property type="nucleotide sequence ID" value="NZ_JBDKWZ010000007.1"/>
</dbReference>
<feature type="domain" description="Outer membrane lipoprotein BamD-like" evidence="4">
    <location>
        <begin position="32"/>
        <end position="215"/>
    </location>
</feature>
<evidence type="ECO:0000256" key="1">
    <source>
        <dbReference type="ARBA" id="ARBA00022729"/>
    </source>
</evidence>
<dbReference type="Gene3D" id="1.25.40.10">
    <property type="entry name" value="Tetratricopeptide repeat domain"/>
    <property type="match status" value="1"/>
</dbReference>
<dbReference type="PROSITE" id="PS51257">
    <property type="entry name" value="PROKAR_LIPOPROTEIN"/>
    <property type="match status" value="1"/>
</dbReference>
<proteinExistence type="predicted"/>
<dbReference type="AlphaFoldDB" id="A0AAW9S948"/>
<dbReference type="InterPro" id="IPR011990">
    <property type="entry name" value="TPR-like_helical_dom_sf"/>
</dbReference>
<dbReference type="EMBL" id="JBDKWZ010000007">
    <property type="protein sequence ID" value="MEN7548953.1"/>
    <property type="molecule type" value="Genomic_DNA"/>
</dbReference>
<keyword evidence="3" id="KW-0998">Cell outer membrane</keyword>
<dbReference type="NCBIfam" id="TIGR03302">
    <property type="entry name" value="OM_YfiO"/>
    <property type="match status" value="1"/>
</dbReference>
<comment type="caution">
    <text evidence="5">The sequence shown here is derived from an EMBL/GenBank/DDBJ whole genome shotgun (WGS) entry which is preliminary data.</text>
</comment>
<keyword evidence="1" id="KW-0732">Signal</keyword>
<name>A0AAW9S948_9BACT</name>